<keyword evidence="2" id="KW-0813">Transport</keyword>
<dbReference type="PANTHER" id="PTHR23513">
    <property type="entry name" value="INTEGRAL MEMBRANE EFFLUX PROTEIN-RELATED"/>
    <property type="match status" value="1"/>
</dbReference>
<feature type="transmembrane region" description="Helical" evidence="7">
    <location>
        <begin position="20"/>
        <end position="42"/>
    </location>
</feature>
<evidence type="ECO:0000256" key="7">
    <source>
        <dbReference type="SAM" id="Phobius"/>
    </source>
</evidence>
<dbReference type="SUPFAM" id="SSF103473">
    <property type="entry name" value="MFS general substrate transporter"/>
    <property type="match status" value="1"/>
</dbReference>
<organism evidence="8 9">
    <name type="scientific">Roseiarcus fermentans</name>
    <dbReference type="NCBI Taxonomy" id="1473586"/>
    <lineage>
        <taxon>Bacteria</taxon>
        <taxon>Pseudomonadati</taxon>
        <taxon>Pseudomonadota</taxon>
        <taxon>Alphaproteobacteria</taxon>
        <taxon>Hyphomicrobiales</taxon>
        <taxon>Roseiarcaceae</taxon>
        <taxon>Roseiarcus</taxon>
    </lineage>
</organism>
<dbReference type="PANTHER" id="PTHR23513:SF11">
    <property type="entry name" value="STAPHYLOFERRIN A TRANSPORTER"/>
    <property type="match status" value="1"/>
</dbReference>
<keyword evidence="4 7" id="KW-0812">Transmembrane</keyword>
<feature type="transmembrane region" description="Helical" evidence="7">
    <location>
        <begin position="357"/>
        <end position="376"/>
    </location>
</feature>
<sequence length="546" mass="58354">METPVLDQPAAARRAWLGAFAHPAFAVVWLASAIALVGISMVDTASGWLMTTLDLNPGDVSLVHAAATLPMFLFTLPAGALADIVDPRRLILVISCGVVVLVAAFASLVSLDLAAPLSLLLTTFLLSAAWSVNSPAWLAILPSLVPKADLTGAVAANGVAYNLSRTIGPTLGGFVIVHYGLSAPYWMFAATNVVVVAALMWERTPPKETKTLPGERLTGAVRTGLRHAANNPLFRATLARTLAVYPFAAAYWGLLPLIARASGQGAQHYGLLLSAVSAGALASSFAQRSVRRRVDLDWAVALGSIGTAIALALFGVTRSFAVQLGAGFFGGAAWVMVLTSLYVSAQNVLPQWVRGRGLAIFLTVIFGSVALCSAAWGQAAARIGVDNALLLAAIGALLGIPATWGWKLQGSEAIDLTPSLHYRLPQAAEEMSDDRGPILVKVAYRIDAKDRDRFLRSIDDLGEQRRRDGAFAWGVFEDMAEIGRFEEAYLIESWLELMHFRERITNEDRAVEDEIRDMLTQPPQIEFLVAAEPGRRRPAPDAPTGA</sequence>
<evidence type="ECO:0000256" key="2">
    <source>
        <dbReference type="ARBA" id="ARBA00022448"/>
    </source>
</evidence>
<evidence type="ECO:0000313" key="9">
    <source>
        <dbReference type="Proteomes" id="UP000253529"/>
    </source>
</evidence>
<dbReference type="OrthoDB" id="9809918at2"/>
<evidence type="ECO:0000256" key="4">
    <source>
        <dbReference type="ARBA" id="ARBA00022692"/>
    </source>
</evidence>
<feature type="transmembrane region" description="Helical" evidence="7">
    <location>
        <begin position="183"/>
        <end position="201"/>
    </location>
</feature>
<feature type="transmembrane region" description="Helical" evidence="7">
    <location>
        <begin position="322"/>
        <end position="345"/>
    </location>
</feature>
<reference evidence="8 9" key="1">
    <citation type="submission" date="2018-06" db="EMBL/GenBank/DDBJ databases">
        <title>Genomic Encyclopedia of Type Strains, Phase IV (KMG-IV): sequencing the most valuable type-strain genomes for metagenomic binning, comparative biology and taxonomic classification.</title>
        <authorList>
            <person name="Goeker M."/>
        </authorList>
    </citation>
    <scope>NUCLEOTIDE SEQUENCE [LARGE SCALE GENOMIC DNA]</scope>
    <source>
        <strain evidence="8 9">DSM 24875</strain>
    </source>
</reference>
<feature type="transmembrane region" description="Helical" evidence="7">
    <location>
        <begin position="388"/>
        <end position="406"/>
    </location>
</feature>
<keyword evidence="5 7" id="KW-1133">Transmembrane helix</keyword>
<dbReference type="InterPro" id="IPR010290">
    <property type="entry name" value="TM_effector"/>
</dbReference>
<feature type="transmembrane region" description="Helical" evidence="7">
    <location>
        <begin position="89"/>
        <end position="108"/>
    </location>
</feature>
<dbReference type="Pfam" id="PF05977">
    <property type="entry name" value="MFS_3"/>
    <property type="match status" value="1"/>
</dbReference>
<dbReference type="Gene3D" id="1.20.1250.20">
    <property type="entry name" value="MFS general substrate transporter like domains"/>
    <property type="match status" value="1"/>
</dbReference>
<dbReference type="AlphaFoldDB" id="A0A366EYD6"/>
<dbReference type="RefSeq" id="WP_113891332.1">
    <property type="nucleotide sequence ID" value="NZ_QNRK01000027.1"/>
</dbReference>
<dbReference type="GO" id="GO:0005886">
    <property type="term" value="C:plasma membrane"/>
    <property type="evidence" value="ECO:0007669"/>
    <property type="project" value="UniProtKB-SubCell"/>
</dbReference>
<keyword evidence="3" id="KW-1003">Cell membrane</keyword>
<feature type="transmembrane region" description="Helical" evidence="7">
    <location>
        <begin position="242"/>
        <end position="262"/>
    </location>
</feature>
<protein>
    <submittedName>
        <fullName evidence="8">Putative MFS family arabinose efflux permease</fullName>
    </submittedName>
</protein>
<evidence type="ECO:0000256" key="3">
    <source>
        <dbReference type="ARBA" id="ARBA00022475"/>
    </source>
</evidence>
<evidence type="ECO:0000256" key="5">
    <source>
        <dbReference type="ARBA" id="ARBA00022989"/>
    </source>
</evidence>
<evidence type="ECO:0000256" key="6">
    <source>
        <dbReference type="ARBA" id="ARBA00023136"/>
    </source>
</evidence>
<dbReference type="InterPro" id="IPR036259">
    <property type="entry name" value="MFS_trans_sf"/>
</dbReference>
<dbReference type="Proteomes" id="UP000253529">
    <property type="component" value="Unassembled WGS sequence"/>
</dbReference>
<keyword evidence="6 7" id="KW-0472">Membrane</keyword>
<evidence type="ECO:0000313" key="8">
    <source>
        <dbReference type="EMBL" id="RBP07408.1"/>
    </source>
</evidence>
<evidence type="ECO:0000256" key="1">
    <source>
        <dbReference type="ARBA" id="ARBA00004651"/>
    </source>
</evidence>
<gene>
    <name evidence="8" type="ORF">DFR50_12753</name>
</gene>
<name>A0A366EYD6_9HYPH</name>
<feature type="transmembrane region" description="Helical" evidence="7">
    <location>
        <begin position="62"/>
        <end position="82"/>
    </location>
</feature>
<dbReference type="EMBL" id="QNRK01000027">
    <property type="protein sequence ID" value="RBP07408.1"/>
    <property type="molecule type" value="Genomic_DNA"/>
</dbReference>
<feature type="transmembrane region" description="Helical" evidence="7">
    <location>
        <begin position="268"/>
        <end position="286"/>
    </location>
</feature>
<comment type="subcellular location">
    <subcellularLocation>
        <location evidence="1">Cell membrane</location>
        <topology evidence="1">Multi-pass membrane protein</topology>
    </subcellularLocation>
</comment>
<feature type="transmembrane region" description="Helical" evidence="7">
    <location>
        <begin position="298"/>
        <end position="316"/>
    </location>
</feature>
<comment type="caution">
    <text evidence="8">The sequence shown here is derived from an EMBL/GenBank/DDBJ whole genome shotgun (WGS) entry which is preliminary data.</text>
</comment>
<proteinExistence type="predicted"/>
<dbReference type="CDD" id="cd06173">
    <property type="entry name" value="MFS_MefA_like"/>
    <property type="match status" value="1"/>
</dbReference>
<keyword evidence="9" id="KW-1185">Reference proteome</keyword>
<accession>A0A366EYD6</accession>